<accession>A0A839R0R8</accession>
<comment type="caution">
    <text evidence="3">The sequence shown here is derived from an EMBL/GenBank/DDBJ whole genome shotgun (WGS) entry which is preliminary data.</text>
</comment>
<evidence type="ECO:0000256" key="2">
    <source>
        <dbReference type="SAM" id="Phobius"/>
    </source>
</evidence>
<feature type="compositionally biased region" description="Basic residues" evidence="1">
    <location>
        <begin position="170"/>
        <end position="185"/>
    </location>
</feature>
<feature type="transmembrane region" description="Helical" evidence="2">
    <location>
        <begin position="553"/>
        <end position="574"/>
    </location>
</feature>
<organism evidence="3 4">
    <name type="scientific">Helcobacillus massiliensis</name>
    <dbReference type="NCBI Taxonomy" id="521392"/>
    <lineage>
        <taxon>Bacteria</taxon>
        <taxon>Bacillati</taxon>
        <taxon>Actinomycetota</taxon>
        <taxon>Actinomycetes</taxon>
        <taxon>Micrococcales</taxon>
        <taxon>Dermabacteraceae</taxon>
        <taxon>Helcobacillus</taxon>
    </lineage>
</organism>
<feature type="transmembrane region" description="Helical" evidence="2">
    <location>
        <begin position="773"/>
        <end position="795"/>
    </location>
</feature>
<feature type="region of interest" description="Disordered" evidence="1">
    <location>
        <begin position="910"/>
        <end position="933"/>
    </location>
</feature>
<feature type="transmembrane region" description="Helical" evidence="2">
    <location>
        <begin position="807"/>
        <end position="826"/>
    </location>
</feature>
<evidence type="ECO:0000256" key="1">
    <source>
        <dbReference type="SAM" id="MobiDB-lite"/>
    </source>
</evidence>
<feature type="transmembrane region" description="Helical" evidence="2">
    <location>
        <begin position="1105"/>
        <end position="1127"/>
    </location>
</feature>
<name>A0A839R0R8_9MICO</name>
<dbReference type="Proteomes" id="UP000568050">
    <property type="component" value="Unassembled WGS sequence"/>
</dbReference>
<keyword evidence="4" id="KW-1185">Reference proteome</keyword>
<dbReference type="RefSeq" id="WP_183373654.1">
    <property type="nucleotide sequence ID" value="NZ_CBCSFZ010000003.1"/>
</dbReference>
<feature type="transmembrane region" description="Helical" evidence="2">
    <location>
        <begin position="357"/>
        <end position="379"/>
    </location>
</feature>
<protein>
    <recommendedName>
        <fullName evidence="5">Glycosyltransferase</fullName>
    </recommendedName>
</protein>
<feature type="transmembrane region" description="Helical" evidence="2">
    <location>
        <begin position="743"/>
        <end position="766"/>
    </location>
</feature>
<feature type="transmembrane region" description="Helical" evidence="2">
    <location>
        <begin position="656"/>
        <end position="672"/>
    </location>
</feature>
<dbReference type="SUPFAM" id="SSF53448">
    <property type="entry name" value="Nucleotide-diphospho-sugar transferases"/>
    <property type="match status" value="1"/>
</dbReference>
<feature type="transmembrane region" description="Helical" evidence="2">
    <location>
        <begin position="581"/>
        <end position="598"/>
    </location>
</feature>
<keyword evidence="2" id="KW-0472">Membrane</keyword>
<feature type="transmembrane region" description="Helical" evidence="2">
    <location>
        <begin position="847"/>
        <end position="866"/>
    </location>
</feature>
<feature type="compositionally biased region" description="Basic and acidic residues" evidence="1">
    <location>
        <begin position="89"/>
        <end position="104"/>
    </location>
</feature>
<feature type="transmembrane region" description="Helical" evidence="2">
    <location>
        <begin position="604"/>
        <end position="626"/>
    </location>
</feature>
<sequence length="1135" mass="119191">MIQRDVTAVLLVSSADSVGAIDRTVRAVRQQSRPADRTVLVAAAGLSESVAEYLGTLQTDGMVDDRINLSPGATMAGATRAVVSRIAGREAGGRRPDNADHAAQDADAQGAAVAPDGARAAEPSGRADAHTGGSTAVSPQHRGRRARSVDTEAELARSTREAQEEARVPARLRQRGSARGGRRRRATADDQSWLWLLTMEAEPDQHALEELVRTVREVPSTAVAGSKHLSANSRSDAPPLVDLGITLTHSHRIRTSVDAGEIDQGQADWRTDVLGVTLPSMLVQTAALQDVGGFDPALASPWAELDLCQRIWRSGERVTAVSDSRVSADPSRLTGAKDPVAFRSGQVLSLIRQRPTLMGILTLLVLPFALIARIIGAIVSHRPRAVGHELQAFVRILRHAPAVFARGRASSARSPIPRRRLAPLYVPRSAAARLALDEVWTDLFADDAHTRRIKRTTWGIAGTSHGADDADYGRHTVWTLVLAGLSAAIALLAMRSILGRGSLVGPHLIAPTNVLQDRWDTVFSSWIPGELGAPGPSDALTRLVGMIPLSGDAIVLTLQLLAIPAAALGAWFAAGTLSRSIVVRLIAAVAWTTAPPLADALLSGRWPAVLVHLMIPLAAIGLVRAIGLPHKTAQASPAAAAAGGLALAVISAVQPILAPMAFIGLLFIIPFIPSRRWRMVWFAVPVLGLHLPNLTAYIQHPKSLIAVSGVEGAFARPSLADLALLQPTAHGRLAEAAGADGSLLWALFAASLMIAGLLALLTAPFLAGDAGRVGIFSVLVVAGGFALALALGRFVTGFDDGTPFTSYAGPALSIVCAGLVTALLCTGDAIAHRVASPVAGQTWLRRTLAPVLGILAVGLVASWAIMAPSAMELERTTELQIPAVAADQGVSDQRTRTLVLHQENDGSVTGRVVDGAGDSIDQSSGAENARQAELGETASPFDTASEHLVGSIAANLADDGTGVVPPLSTFAVQYVVVPSQENADSITLALNSSPRFERVTESDQGGLWRVVDPSARAMILDSAPGQRINPTTTTALPSGRTDAQAQVKAADHVRTVMLSERSDSGWHATLNGRALTPVVVDDWAQGFELPAGASGELHIRYTSPLATPLIIIGLIILAVTVLVALPWRRRSKEAL</sequence>
<keyword evidence="2" id="KW-0812">Transmembrane</keyword>
<dbReference type="InterPro" id="IPR029044">
    <property type="entry name" value="Nucleotide-diphossugar_trans"/>
</dbReference>
<keyword evidence="2" id="KW-1133">Transmembrane helix</keyword>
<reference evidence="3 4" key="1">
    <citation type="submission" date="2020-08" db="EMBL/GenBank/DDBJ databases">
        <title>Sequencing the genomes of 1000 actinobacteria strains.</title>
        <authorList>
            <person name="Klenk H.-P."/>
        </authorList>
    </citation>
    <scope>NUCLEOTIDE SEQUENCE [LARGE SCALE GENOMIC DNA]</scope>
    <source>
        <strain evidence="3 4">DSM 23040</strain>
    </source>
</reference>
<evidence type="ECO:0000313" key="4">
    <source>
        <dbReference type="Proteomes" id="UP000568050"/>
    </source>
</evidence>
<dbReference type="Gene3D" id="3.90.550.10">
    <property type="entry name" value="Spore Coat Polysaccharide Biosynthesis Protein SpsA, Chain A"/>
    <property type="match status" value="1"/>
</dbReference>
<gene>
    <name evidence="3" type="ORF">FHX50_000224</name>
</gene>
<feature type="compositionally biased region" description="Low complexity" evidence="1">
    <location>
        <begin position="105"/>
        <end position="121"/>
    </location>
</feature>
<evidence type="ECO:0008006" key="5">
    <source>
        <dbReference type="Google" id="ProtNLM"/>
    </source>
</evidence>
<dbReference type="AlphaFoldDB" id="A0A839R0R8"/>
<feature type="transmembrane region" description="Helical" evidence="2">
    <location>
        <begin position="477"/>
        <end position="498"/>
    </location>
</feature>
<feature type="region of interest" description="Disordered" evidence="1">
    <location>
        <begin position="89"/>
        <end position="185"/>
    </location>
</feature>
<proteinExistence type="predicted"/>
<evidence type="ECO:0000313" key="3">
    <source>
        <dbReference type="EMBL" id="MBB3021976.1"/>
    </source>
</evidence>
<feature type="compositionally biased region" description="Basic and acidic residues" evidence="1">
    <location>
        <begin position="147"/>
        <end position="168"/>
    </location>
</feature>
<dbReference type="EMBL" id="JACHWP010000001">
    <property type="protein sequence ID" value="MBB3021976.1"/>
    <property type="molecule type" value="Genomic_DNA"/>
</dbReference>